<evidence type="ECO:0000313" key="1">
    <source>
        <dbReference type="EMBL" id="GBN30562.1"/>
    </source>
</evidence>
<dbReference type="EMBL" id="BGPR01206127">
    <property type="protein sequence ID" value="GBN30562.1"/>
    <property type="molecule type" value="Genomic_DNA"/>
</dbReference>
<sequence length="85" mass="9275">ILPFIPFPDPSFHSLPISFLSFLSQILPFIPFPDPSFHSFTKSFLSSVSQSSGKSEPPSLPGVGIQEFICAFSALIRTGTTKLLM</sequence>
<proteinExistence type="predicted"/>
<name>A0A4Y2MVE7_ARAVE</name>
<evidence type="ECO:0000313" key="2">
    <source>
        <dbReference type="Proteomes" id="UP000499080"/>
    </source>
</evidence>
<reference evidence="1 2" key="1">
    <citation type="journal article" date="2019" name="Sci. Rep.">
        <title>Orb-weaving spider Araneus ventricosus genome elucidates the spidroin gene catalogue.</title>
        <authorList>
            <person name="Kono N."/>
            <person name="Nakamura H."/>
            <person name="Ohtoshi R."/>
            <person name="Moran D.A.P."/>
            <person name="Shinohara A."/>
            <person name="Yoshida Y."/>
            <person name="Fujiwara M."/>
            <person name="Mori M."/>
            <person name="Tomita M."/>
            <person name="Arakawa K."/>
        </authorList>
    </citation>
    <scope>NUCLEOTIDE SEQUENCE [LARGE SCALE GENOMIC DNA]</scope>
</reference>
<organism evidence="1 2">
    <name type="scientific">Araneus ventricosus</name>
    <name type="common">Orbweaver spider</name>
    <name type="synonym">Epeira ventricosa</name>
    <dbReference type="NCBI Taxonomy" id="182803"/>
    <lineage>
        <taxon>Eukaryota</taxon>
        <taxon>Metazoa</taxon>
        <taxon>Ecdysozoa</taxon>
        <taxon>Arthropoda</taxon>
        <taxon>Chelicerata</taxon>
        <taxon>Arachnida</taxon>
        <taxon>Araneae</taxon>
        <taxon>Araneomorphae</taxon>
        <taxon>Entelegynae</taxon>
        <taxon>Araneoidea</taxon>
        <taxon>Araneidae</taxon>
        <taxon>Araneus</taxon>
    </lineage>
</organism>
<gene>
    <name evidence="1" type="ORF">AVEN_246207_1</name>
</gene>
<accession>A0A4Y2MVE7</accession>
<dbReference type="Proteomes" id="UP000499080">
    <property type="component" value="Unassembled WGS sequence"/>
</dbReference>
<comment type="caution">
    <text evidence="1">The sequence shown here is derived from an EMBL/GenBank/DDBJ whole genome shotgun (WGS) entry which is preliminary data.</text>
</comment>
<feature type="non-terminal residue" evidence="1">
    <location>
        <position position="1"/>
    </location>
</feature>
<dbReference type="AlphaFoldDB" id="A0A4Y2MVE7"/>
<keyword evidence="2" id="KW-1185">Reference proteome</keyword>
<protein>
    <submittedName>
        <fullName evidence="1">Uncharacterized protein</fullName>
    </submittedName>
</protein>